<dbReference type="RefSeq" id="WP_301138697.1">
    <property type="nucleotide sequence ID" value="NZ_JAUHTQ010000009.1"/>
</dbReference>
<accession>A0ABT8GT40</accession>
<organism evidence="1 2">
    <name type="scientific">Ureibacillus aquaedulcis</name>
    <dbReference type="NCBI Taxonomy" id="3058421"/>
    <lineage>
        <taxon>Bacteria</taxon>
        <taxon>Bacillati</taxon>
        <taxon>Bacillota</taxon>
        <taxon>Bacilli</taxon>
        <taxon>Bacillales</taxon>
        <taxon>Caryophanaceae</taxon>
        <taxon>Ureibacillus</taxon>
    </lineage>
</organism>
<keyword evidence="2" id="KW-1185">Reference proteome</keyword>
<comment type="caution">
    <text evidence="1">The sequence shown here is derived from an EMBL/GenBank/DDBJ whole genome shotgun (WGS) entry which is preliminary data.</text>
</comment>
<protein>
    <recommendedName>
        <fullName evidence="3">DUF4252 domain-containing protein</fullName>
    </recommendedName>
</protein>
<dbReference type="Proteomes" id="UP001172743">
    <property type="component" value="Unassembled WGS sequence"/>
</dbReference>
<sequence length="140" mass="16092">MKKLILPLLGLWILAALFIFYPEFKTRNFMDAFITSPENVEEVVQGINIRKDGGIVAILKPTDEKYDEVLAELRSWEVKKAMFKDMDYSQEIVELDIMTDGKQLNSFHMAITNNGMIDIRGKEYELVDGSSIEEIIEVVK</sequence>
<proteinExistence type="predicted"/>
<name>A0ABT8GT40_9BACL</name>
<evidence type="ECO:0000313" key="2">
    <source>
        <dbReference type="Proteomes" id="UP001172743"/>
    </source>
</evidence>
<dbReference type="EMBL" id="JAUHTQ010000009">
    <property type="protein sequence ID" value="MDN4494399.1"/>
    <property type="molecule type" value="Genomic_DNA"/>
</dbReference>
<evidence type="ECO:0000313" key="1">
    <source>
        <dbReference type="EMBL" id="MDN4494399.1"/>
    </source>
</evidence>
<reference evidence="1" key="1">
    <citation type="submission" date="2023-07" db="EMBL/GenBank/DDBJ databases">
        <title>Ureibacillus sp. isolated from freshwater well.</title>
        <authorList>
            <person name="Kirdat K."/>
            <person name="Bhatt A."/>
            <person name="Teware R."/>
            <person name="Bhavsar Y."/>
            <person name="Yadav A."/>
        </authorList>
    </citation>
    <scope>NUCLEOTIDE SEQUENCE</scope>
    <source>
        <strain evidence="1">BA0131</strain>
    </source>
</reference>
<gene>
    <name evidence="1" type="ORF">QYB95_12680</name>
</gene>
<evidence type="ECO:0008006" key="3">
    <source>
        <dbReference type="Google" id="ProtNLM"/>
    </source>
</evidence>